<dbReference type="SUPFAM" id="SSF82171">
    <property type="entry name" value="DPP6 N-terminal domain-like"/>
    <property type="match status" value="1"/>
</dbReference>
<dbReference type="Proteomes" id="UP000188318">
    <property type="component" value="Unassembled WGS sequence"/>
</dbReference>
<feature type="domain" description="Peptidase S9 prolyl oligopeptidase catalytic" evidence="6">
    <location>
        <begin position="499"/>
        <end position="720"/>
    </location>
</feature>
<evidence type="ECO:0000256" key="3">
    <source>
        <dbReference type="ARBA" id="ARBA00022801"/>
    </source>
</evidence>
<dbReference type="SUPFAM" id="SSF53474">
    <property type="entry name" value="alpha/beta-Hydrolases"/>
    <property type="match status" value="1"/>
</dbReference>
<accession>A0A1R3RW55</accession>
<dbReference type="PANTHER" id="PTHR42776">
    <property type="entry name" value="SERINE PEPTIDASE S9 FAMILY MEMBER"/>
    <property type="match status" value="1"/>
</dbReference>
<dbReference type="Pfam" id="PF00326">
    <property type="entry name" value="Peptidase_S9"/>
    <property type="match status" value="1"/>
</dbReference>
<dbReference type="VEuPathDB" id="FungiDB:ASPCADRAFT_139980"/>
<evidence type="ECO:0000259" key="6">
    <source>
        <dbReference type="Pfam" id="PF00326"/>
    </source>
</evidence>
<comment type="similarity">
    <text evidence="1">Belongs to the peptidase S9C family.</text>
</comment>
<dbReference type="AlphaFoldDB" id="A0A1R3RW55"/>
<dbReference type="EMBL" id="KV907495">
    <property type="protein sequence ID" value="OOF98682.1"/>
    <property type="molecule type" value="Genomic_DNA"/>
</dbReference>
<keyword evidence="8" id="KW-1185">Reference proteome</keyword>
<dbReference type="OMA" id="AREWTHS"/>
<sequence>MSPNPKFTPEALITAPRPSAAVPNDEGKLALYTVSTYDLDTHTNFTDVKLLDLETGTSTRYSNNPKETSFRWLHKSSLLWEREAESKATELWIGDANQATRPYLAGTIDAKLDNVKTHRLDNGDIALVFTAAANAEQNLHNTAKADKPQSTAREWTHSRPKRWDTYVDQYRSVIWYTVLKFDETSQKWHLSTNGPINALRGTGLVVPLYANSASSADFDISNYGILFSTATPGDTEWLQTQKSLYFVPLSTFDETEAPTLKRIQVPDHADIVTNPTFAPTGPLAAFLVDQTSEEWSHKSIGLLNVETLTIPSFLRTTNSTGTQAWDVFPDEILWANDNSSLYLTASHQARSRLFHVPIPPTTTTTTTTTTSSSSQTHPVTPTPLDIPGSISAIYSLSTDPSNPHLLATSSSFIDQATFTILHPTTQTTQILHTTSSHGAYFGISAKQITSITFPGGPDAQTPIQTWIITPSWYNPNTADKHPLFLFMHGGPHSASRDAWTWRWNALLLAEQGYIVAIPNFTGSDSFGGAFARAVSLQWGGHPYTDIERCFTWIEQNLSTKCDTTRAVAAGASYGGYMALYVAGQPLAKRLKAIICHDGVFDVVSELLSDDLAQKQDLTRSFGSPFFTDAAPDAAHVKDLWRKWNPAEYLTNWSTPLLVIHSDRDYRCPSTAGWAAYAVCRMKGIETRMLNFPDENHFVLGRENSLVWWRNVIGWCNRFVGGRGGWCWRRRGVNRDG</sequence>
<proteinExistence type="inferred from homology"/>
<evidence type="ECO:0000256" key="1">
    <source>
        <dbReference type="ARBA" id="ARBA00010040"/>
    </source>
</evidence>
<feature type="compositionally biased region" description="Low complexity" evidence="5">
    <location>
        <begin position="361"/>
        <end position="382"/>
    </location>
</feature>
<keyword evidence="2" id="KW-0732">Signal</keyword>
<gene>
    <name evidence="7" type="ORF">ASPCADRAFT_139980</name>
</gene>
<evidence type="ECO:0000313" key="7">
    <source>
        <dbReference type="EMBL" id="OOF98682.1"/>
    </source>
</evidence>
<evidence type="ECO:0000256" key="5">
    <source>
        <dbReference type="SAM" id="MobiDB-lite"/>
    </source>
</evidence>
<dbReference type="OrthoDB" id="416344at2759"/>
<dbReference type="PANTHER" id="PTHR42776:SF13">
    <property type="entry name" value="DIPEPTIDYL-PEPTIDASE 5"/>
    <property type="match status" value="1"/>
</dbReference>
<dbReference type="GO" id="GO:0004252">
    <property type="term" value="F:serine-type endopeptidase activity"/>
    <property type="evidence" value="ECO:0007669"/>
    <property type="project" value="TreeGrafter"/>
</dbReference>
<dbReference type="GO" id="GO:0006508">
    <property type="term" value="P:proteolysis"/>
    <property type="evidence" value="ECO:0007669"/>
    <property type="project" value="InterPro"/>
</dbReference>
<evidence type="ECO:0000256" key="4">
    <source>
        <dbReference type="ARBA" id="ARBA00032829"/>
    </source>
</evidence>
<organism evidence="7 8">
    <name type="scientific">Aspergillus carbonarius (strain ITEM 5010)</name>
    <dbReference type="NCBI Taxonomy" id="602072"/>
    <lineage>
        <taxon>Eukaryota</taxon>
        <taxon>Fungi</taxon>
        <taxon>Dikarya</taxon>
        <taxon>Ascomycota</taxon>
        <taxon>Pezizomycotina</taxon>
        <taxon>Eurotiomycetes</taxon>
        <taxon>Eurotiomycetidae</taxon>
        <taxon>Eurotiales</taxon>
        <taxon>Aspergillaceae</taxon>
        <taxon>Aspergillus</taxon>
        <taxon>Aspergillus subgen. Circumdati</taxon>
    </lineage>
</organism>
<dbReference type="InterPro" id="IPR001375">
    <property type="entry name" value="Peptidase_S9_cat"/>
</dbReference>
<keyword evidence="3" id="KW-0378">Hydrolase</keyword>
<name>A0A1R3RW55_ASPC5</name>
<reference evidence="8" key="1">
    <citation type="journal article" date="2017" name="Genome Biol.">
        <title>Comparative genomics reveals high biological diversity and specific adaptations in the industrially and medically important fungal genus Aspergillus.</title>
        <authorList>
            <person name="de Vries R.P."/>
            <person name="Riley R."/>
            <person name="Wiebenga A."/>
            <person name="Aguilar-Osorio G."/>
            <person name="Amillis S."/>
            <person name="Uchima C.A."/>
            <person name="Anderluh G."/>
            <person name="Asadollahi M."/>
            <person name="Askin M."/>
            <person name="Barry K."/>
            <person name="Battaglia E."/>
            <person name="Bayram O."/>
            <person name="Benocci T."/>
            <person name="Braus-Stromeyer S.A."/>
            <person name="Caldana C."/>
            <person name="Canovas D."/>
            <person name="Cerqueira G.C."/>
            <person name="Chen F."/>
            <person name="Chen W."/>
            <person name="Choi C."/>
            <person name="Clum A."/>
            <person name="Dos Santos R.A."/>
            <person name="Damasio A.R."/>
            <person name="Diallinas G."/>
            <person name="Emri T."/>
            <person name="Fekete E."/>
            <person name="Flipphi M."/>
            <person name="Freyberg S."/>
            <person name="Gallo A."/>
            <person name="Gournas C."/>
            <person name="Habgood R."/>
            <person name="Hainaut M."/>
            <person name="Harispe M.L."/>
            <person name="Henrissat B."/>
            <person name="Hilden K.S."/>
            <person name="Hope R."/>
            <person name="Hossain A."/>
            <person name="Karabika E."/>
            <person name="Karaffa L."/>
            <person name="Karanyi Z."/>
            <person name="Krasevec N."/>
            <person name="Kuo A."/>
            <person name="Kusch H."/>
            <person name="LaButti K."/>
            <person name="Lagendijk E.L."/>
            <person name="Lapidus A."/>
            <person name="Levasseur A."/>
            <person name="Lindquist E."/>
            <person name="Lipzen A."/>
            <person name="Logrieco A.F."/>
            <person name="MacCabe A."/>
            <person name="Maekelae M.R."/>
            <person name="Malavazi I."/>
            <person name="Melin P."/>
            <person name="Meyer V."/>
            <person name="Mielnichuk N."/>
            <person name="Miskei M."/>
            <person name="Molnar A.P."/>
            <person name="Mule G."/>
            <person name="Ngan C.Y."/>
            <person name="Orejas M."/>
            <person name="Orosz E."/>
            <person name="Ouedraogo J.P."/>
            <person name="Overkamp K.M."/>
            <person name="Park H.-S."/>
            <person name="Perrone G."/>
            <person name="Piumi F."/>
            <person name="Punt P.J."/>
            <person name="Ram A.F."/>
            <person name="Ramon A."/>
            <person name="Rauscher S."/>
            <person name="Record E."/>
            <person name="Riano-Pachon D.M."/>
            <person name="Robert V."/>
            <person name="Roehrig J."/>
            <person name="Ruller R."/>
            <person name="Salamov A."/>
            <person name="Salih N.S."/>
            <person name="Samson R.A."/>
            <person name="Sandor E."/>
            <person name="Sanguinetti M."/>
            <person name="Schuetze T."/>
            <person name="Sepcic K."/>
            <person name="Shelest E."/>
            <person name="Sherlock G."/>
            <person name="Sophianopoulou V."/>
            <person name="Squina F.M."/>
            <person name="Sun H."/>
            <person name="Susca A."/>
            <person name="Todd R.B."/>
            <person name="Tsang A."/>
            <person name="Unkles S.E."/>
            <person name="van de Wiele N."/>
            <person name="van Rossen-Uffink D."/>
            <person name="Oliveira J.V."/>
            <person name="Vesth T.C."/>
            <person name="Visser J."/>
            <person name="Yu J.-H."/>
            <person name="Zhou M."/>
            <person name="Andersen M.R."/>
            <person name="Archer D.B."/>
            <person name="Baker S.E."/>
            <person name="Benoit I."/>
            <person name="Brakhage A.A."/>
            <person name="Braus G.H."/>
            <person name="Fischer R."/>
            <person name="Frisvad J.C."/>
            <person name="Goldman G.H."/>
            <person name="Houbraken J."/>
            <person name="Oakley B."/>
            <person name="Pocsi I."/>
            <person name="Scazzocchio C."/>
            <person name="Seiboth B."/>
            <person name="vanKuyk P.A."/>
            <person name="Wortman J."/>
            <person name="Dyer P.S."/>
            <person name="Grigoriev I.V."/>
        </authorList>
    </citation>
    <scope>NUCLEOTIDE SEQUENCE [LARGE SCALE GENOMIC DNA]</scope>
    <source>
        <strain evidence="8">ITEM 5010</strain>
    </source>
</reference>
<dbReference type="Gene3D" id="3.40.50.1820">
    <property type="entry name" value="alpha/beta hydrolase"/>
    <property type="match status" value="1"/>
</dbReference>
<protein>
    <recommendedName>
        <fullName evidence="4">Dipeptidyl-peptidase V</fullName>
    </recommendedName>
</protein>
<evidence type="ECO:0000313" key="8">
    <source>
        <dbReference type="Proteomes" id="UP000188318"/>
    </source>
</evidence>
<feature type="region of interest" description="Disordered" evidence="5">
    <location>
        <begin position="357"/>
        <end position="382"/>
    </location>
</feature>
<dbReference type="STRING" id="602072.A0A1R3RW55"/>
<dbReference type="InterPro" id="IPR029058">
    <property type="entry name" value="AB_hydrolase_fold"/>
</dbReference>
<evidence type="ECO:0000256" key="2">
    <source>
        <dbReference type="ARBA" id="ARBA00022729"/>
    </source>
</evidence>